<dbReference type="AlphaFoldDB" id="A0AAV3AEI4"/>
<gene>
    <name evidence="1" type="ORF">GDO54_013806</name>
</gene>
<organism evidence="1 2">
    <name type="scientific">Pyxicephalus adspersus</name>
    <name type="common">African bullfrog</name>
    <dbReference type="NCBI Taxonomy" id="30357"/>
    <lineage>
        <taxon>Eukaryota</taxon>
        <taxon>Metazoa</taxon>
        <taxon>Chordata</taxon>
        <taxon>Craniata</taxon>
        <taxon>Vertebrata</taxon>
        <taxon>Euteleostomi</taxon>
        <taxon>Amphibia</taxon>
        <taxon>Batrachia</taxon>
        <taxon>Anura</taxon>
        <taxon>Neobatrachia</taxon>
        <taxon>Ranoidea</taxon>
        <taxon>Pyxicephalidae</taxon>
        <taxon>Pyxicephalinae</taxon>
        <taxon>Pyxicephalus</taxon>
    </lineage>
</organism>
<comment type="caution">
    <text evidence="1">The sequence shown here is derived from an EMBL/GenBank/DDBJ whole genome shotgun (WGS) entry which is preliminary data.</text>
</comment>
<dbReference type="Proteomes" id="UP001181693">
    <property type="component" value="Unassembled WGS sequence"/>
</dbReference>
<name>A0AAV3AEI4_PYXAD</name>
<accession>A0AAV3AEI4</accession>
<keyword evidence="2" id="KW-1185">Reference proteome</keyword>
<proteinExistence type="predicted"/>
<sequence length="109" mass="12452">MQKVMTVTIIRFLCSDASSCNTYIWWVQHYIFTKLSSVDEGVLEQPCGSCTCHKRVPTNSHQTLLTFAVMSDCLTMSQLVLSKCCKRIVCIGTFEDHSFFSMYKKKCCV</sequence>
<dbReference type="EMBL" id="DYDO01000006">
    <property type="protein sequence ID" value="DBA22806.1"/>
    <property type="molecule type" value="Genomic_DNA"/>
</dbReference>
<protein>
    <recommendedName>
        <fullName evidence="3">Secreted protein</fullName>
    </recommendedName>
</protein>
<evidence type="ECO:0000313" key="1">
    <source>
        <dbReference type="EMBL" id="DBA22806.1"/>
    </source>
</evidence>
<evidence type="ECO:0008006" key="3">
    <source>
        <dbReference type="Google" id="ProtNLM"/>
    </source>
</evidence>
<reference evidence="1" key="1">
    <citation type="thesis" date="2020" institute="ProQuest LLC" country="789 East Eisenhower Parkway, Ann Arbor, MI, USA">
        <title>Comparative Genomics and Chromosome Evolution.</title>
        <authorList>
            <person name="Mudd A.B."/>
        </authorList>
    </citation>
    <scope>NUCLEOTIDE SEQUENCE</scope>
    <source>
        <strain evidence="1">1538</strain>
        <tissue evidence="1">Blood</tissue>
    </source>
</reference>
<evidence type="ECO:0000313" key="2">
    <source>
        <dbReference type="Proteomes" id="UP001181693"/>
    </source>
</evidence>